<proteinExistence type="predicted"/>
<dbReference type="PROSITE" id="PS51257">
    <property type="entry name" value="PROKAR_LIPOPROTEIN"/>
    <property type="match status" value="1"/>
</dbReference>
<dbReference type="Proteomes" id="UP000559809">
    <property type="component" value="Unassembled WGS sequence"/>
</dbReference>
<dbReference type="Gene3D" id="2.130.10.10">
    <property type="entry name" value="YVTN repeat-like/Quinoprotein amine dehydrogenase"/>
    <property type="match status" value="1"/>
</dbReference>
<evidence type="ECO:0008006" key="4">
    <source>
        <dbReference type="Google" id="ProtNLM"/>
    </source>
</evidence>
<dbReference type="RefSeq" id="WP_180158330.1">
    <property type="nucleotide sequence ID" value="NZ_JACCEM010000014.1"/>
</dbReference>
<feature type="chain" id="PRO_5032525955" description="Lactonase family protein" evidence="1">
    <location>
        <begin position="21"/>
        <end position="383"/>
    </location>
</feature>
<sequence>MKKVAIALIAIASAATLVGCSDGGGGSSGNAAVPSEDSPTYFYGPKNLAVHKIAGAPDALLRILNENDTLTTCASNGMGELSNCGIDELDGADVVHQMVVNPRTGSVYFLQDSTDSVLVCDGARGALSSCKPSTGGGAFKDPSSLALNDTGTVAYATNEDDTLTVCQVLGDGGFSSCTVTDVNGALDTPVQVGLASGDYGTHAFFLNGETKSMITGCTLAPGGMPSACQAQSNELFTAPATMAFSPNGKYAYIGNVDDSIVACRIGNDASLSACVATEAGEQEIFAGIQKIAVDADGTNLYAVSARNSRVTHCKLKNGGAELSDCNPYSIEGFMLTTDLALNENLGSASLFLTSLYNDTVYGCALEPNGGFGESCVGTRFMEQ</sequence>
<keyword evidence="3" id="KW-1185">Reference proteome</keyword>
<name>A0A853G5Q6_9BURK</name>
<gene>
    <name evidence="2" type="ORF">H0A72_20245</name>
</gene>
<keyword evidence="1" id="KW-0732">Signal</keyword>
<evidence type="ECO:0000313" key="3">
    <source>
        <dbReference type="Proteomes" id="UP000559809"/>
    </source>
</evidence>
<feature type="signal peptide" evidence="1">
    <location>
        <begin position="1"/>
        <end position="20"/>
    </location>
</feature>
<protein>
    <recommendedName>
        <fullName evidence="4">Lactonase family protein</fullName>
    </recommendedName>
</protein>
<evidence type="ECO:0000313" key="2">
    <source>
        <dbReference type="EMBL" id="NYT51649.1"/>
    </source>
</evidence>
<accession>A0A853G5Q6</accession>
<reference evidence="2 3" key="1">
    <citation type="submission" date="2020-07" db="EMBL/GenBank/DDBJ databases">
        <title>Taxonomic revisions and descriptions of new bacterial species based on genomic comparisons in the high-G+C-content subgroup of the family Alcaligenaceae.</title>
        <authorList>
            <person name="Szabo A."/>
            <person name="Felfoldi T."/>
        </authorList>
    </citation>
    <scope>NUCLEOTIDE SEQUENCE [LARGE SCALE GENOMIC DNA]</scope>
    <source>
        <strain evidence="2 3">LMG 24012</strain>
    </source>
</reference>
<dbReference type="InterPro" id="IPR015943">
    <property type="entry name" value="WD40/YVTN_repeat-like_dom_sf"/>
</dbReference>
<comment type="caution">
    <text evidence="2">The sequence shown here is derived from an EMBL/GenBank/DDBJ whole genome shotgun (WGS) entry which is preliminary data.</text>
</comment>
<organism evidence="2 3">
    <name type="scientific">Parapusillimonas granuli</name>
    <dbReference type="NCBI Taxonomy" id="380911"/>
    <lineage>
        <taxon>Bacteria</taxon>
        <taxon>Pseudomonadati</taxon>
        <taxon>Pseudomonadota</taxon>
        <taxon>Betaproteobacteria</taxon>
        <taxon>Burkholderiales</taxon>
        <taxon>Alcaligenaceae</taxon>
        <taxon>Parapusillimonas</taxon>
    </lineage>
</organism>
<dbReference type="AlphaFoldDB" id="A0A853G5Q6"/>
<dbReference type="SUPFAM" id="SSF75011">
    <property type="entry name" value="3-carboxy-cis,cis-mucoante lactonizing enzyme"/>
    <property type="match status" value="1"/>
</dbReference>
<evidence type="ECO:0000256" key="1">
    <source>
        <dbReference type="SAM" id="SignalP"/>
    </source>
</evidence>
<dbReference type="EMBL" id="JACCEM010000014">
    <property type="protein sequence ID" value="NYT51649.1"/>
    <property type="molecule type" value="Genomic_DNA"/>
</dbReference>